<evidence type="ECO:0000313" key="2">
    <source>
        <dbReference type="Proteomes" id="UP001140562"/>
    </source>
</evidence>
<comment type="caution">
    <text evidence="1">The sequence shown here is derived from an EMBL/GenBank/DDBJ whole genome shotgun (WGS) entry which is preliminary data.</text>
</comment>
<keyword evidence="2" id="KW-1185">Reference proteome</keyword>
<gene>
    <name evidence="1" type="ORF">N0V87_006445</name>
</gene>
<protein>
    <submittedName>
        <fullName evidence="1">Uncharacterized protein</fullName>
    </submittedName>
</protein>
<proteinExistence type="predicted"/>
<reference evidence="1" key="1">
    <citation type="submission" date="2022-10" db="EMBL/GenBank/DDBJ databases">
        <title>Tapping the CABI collections for fungal endophytes: first genome assemblies for Collariella, Neodidymelliopsis, Ascochyta clinopodiicola, Didymella pomorum, Didymosphaeria variabile, Neocosmospora piperis and Neocucurbitaria cava.</title>
        <authorList>
            <person name="Hill R."/>
        </authorList>
    </citation>
    <scope>NUCLEOTIDE SEQUENCE</scope>
    <source>
        <strain evidence="1">IMI 360193</strain>
    </source>
</reference>
<evidence type="ECO:0000313" key="1">
    <source>
        <dbReference type="EMBL" id="KAJ4334952.1"/>
    </source>
</evidence>
<name>A0A9W9BZW1_9PLEO</name>
<dbReference type="AlphaFoldDB" id="A0A9W9BZW1"/>
<sequence>MVYEYLWEDTHRVQPTPDRSAPETFEVHYRAVNTFVGSRLSTLPQWLWVSACFLYEGIEPMRRRGVWLLWWDLVGGLDAPDSSVLGSATATKLIVKTNRAISVLSIDGQDLMWALPTHQNRPDVASKLSSNFGSTLRDLTIDLQMWTSAKPITLQAKDVRWKLDLKELDRVNMRLKSLTVRGALCAPGDPEFLKARLLGAYQTEVTRLGKILVGEGGFVDLEEVNVEISDKWKYHLLDVQVRIRRITN</sequence>
<dbReference type="Proteomes" id="UP001140562">
    <property type="component" value="Unassembled WGS sequence"/>
</dbReference>
<organism evidence="1 2">
    <name type="scientific">Didymella glomerata</name>
    <dbReference type="NCBI Taxonomy" id="749621"/>
    <lineage>
        <taxon>Eukaryota</taxon>
        <taxon>Fungi</taxon>
        <taxon>Dikarya</taxon>
        <taxon>Ascomycota</taxon>
        <taxon>Pezizomycotina</taxon>
        <taxon>Dothideomycetes</taxon>
        <taxon>Pleosporomycetidae</taxon>
        <taxon>Pleosporales</taxon>
        <taxon>Pleosporineae</taxon>
        <taxon>Didymellaceae</taxon>
        <taxon>Didymella</taxon>
    </lineage>
</organism>
<accession>A0A9W9BZW1</accession>
<dbReference type="EMBL" id="JAPEUV010000068">
    <property type="protein sequence ID" value="KAJ4334952.1"/>
    <property type="molecule type" value="Genomic_DNA"/>
</dbReference>